<accession>A0A8G2BY47</accession>
<protein>
    <submittedName>
        <fullName evidence="3">Lamin Tail Domain</fullName>
    </submittedName>
</protein>
<feature type="region of interest" description="Disordered" evidence="1">
    <location>
        <begin position="218"/>
        <end position="241"/>
    </location>
</feature>
<dbReference type="AlphaFoldDB" id="A0A8G2BY47"/>
<feature type="region of interest" description="Disordered" evidence="1">
    <location>
        <begin position="653"/>
        <end position="683"/>
    </location>
</feature>
<dbReference type="RefSeq" id="WP_103984020.1">
    <property type="nucleotide sequence ID" value="NZ_FNVS01000016.1"/>
</dbReference>
<gene>
    <name evidence="3" type="ORF">SAMN05444001_11676</name>
</gene>
<sequence length="779" mass="86220">MRQIIIIIFLFLPFCVFAQLIESFDGPDVNSGNPWVAPKGFFRIDNGLLQFDGSRLTGDFSCYVPVIYSKNMEWQIDVSLSFKSSNSNHARIYVYATDSPASVLYYLQVGHNDHNVSLYRQKGNGTPQRIINGRKDLLGTGASSVKIKLTMENERIWTLYTSVNGNVYKQEGQPFTDNPLSNIRPGGYFNITCRCKASSLKNMVYAFDNIRIISEITSTPTVPEKEPGGQPDDKPSTGTSIPKLLSLAEEDQYSLLLSFDQKVDARKSVFLLDEDKANEVYISDDETMLKPVWVTSRQKAAGYTLTYSGIVAKGRTDECKGNKAFVSTLGNDPDDFENDPDGFEKPSGCFICINEIMADPSGLDVLPRTEYVELYNASATACQLEGWMFVYNDISVKLSSLLLPAGGYVVLYKEGREVKLDPAGNEMPLVKFPAQLANNGKTLQLKSPTGELIDQITYPKAKPGIAWERSGQGLYLSTDSKGGTPGAVNSRPDNPQPPTDLEDTSVNPFEMVFNELLPDPYTGGSEYIELYNRSDRKLSVKGLSIATRKSDGALSTHYPLSSVPFDIEPKGYLLLTKDVEGISSFYLVSSPESLHQQKLPVLANTSSALVLFRTKDEEVIDEVAYSSKWHAPSVKNGKGVSLERIDPDAATQDAANWTSAAETTGSGTPGYRNSQYKTTGTGHPVSVEAPVYSELTGEYTILYYMDKPGYNCRMWVFDTTGRRLAEIANHELLGVEGRLLWNGIGQNGCRPLPGIYILYIELFHPDGTTKSYKRVFLIH</sequence>
<evidence type="ECO:0000313" key="4">
    <source>
        <dbReference type="Proteomes" id="UP000236725"/>
    </source>
</evidence>
<dbReference type="InterPro" id="IPR036415">
    <property type="entry name" value="Lamin_tail_dom_sf"/>
</dbReference>
<organism evidence="3 4">
    <name type="scientific">Parabacteroides chinchillae</name>
    <dbReference type="NCBI Taxonomy" id="871327"/>
    <lineage>
        <taxon>Bacteria</taxon>
        <taxon>Pseudomonadati</taxon>
        <taxon>Bacteroidota</taxon>
        <taxon>Bacteroidia</taxon>
        <taxon>Bacteroidales</taxon>
        <taxon>Tannerellaceae</taxon>
        <taxon>Parabacteroides</taxon>
    </lineage>
</organism>
<feature type="compositionally biased region" description="Basic and acidic residues" evidence="1">
    <location>
        <begin position="223"/>
        <end position="235"/>
    </location>
</feature>
<reference evidence="3 4" key="1">
    <citation type="submission" date="2016-10" db="EMBL/GenBank/DDBJ databases">
        <authorList>
            <person name="Varghese N."/>
            <person name="Submissions S."/>
        </authorList>
    </citation>
    <scope>NUCLEOTIDE SEQUENCE [LARGE SCALE GENOMIC DNA]</scope>
    <source>
        <strain evidence="3 4">DSM 29073</strain>
    </source>
</reference>
<evidence type="ECO:0000313" key="3">
    <source>
        <dbReference type="EMBL" id="SEG14175.1"/>
    </source>
</evidence>
<feature type="region of interest" description="Disordered" evidence="1">
    <location>
        <begin position="478"/>
        <end position="504"/>
    </location>
</feature>
<dbReference type="Proteomes" id="UP000236725">
    <property type="component" value="Unassembled WGS sequence"/>
</dbReference>
<feature type="domain" description="LTD" evidence="2">
    <location>
        <begin position="346"/>
        <end position="460"/>
    </location>
</feature>
<dbReference type="PROSITE" id="PS51841">
    <property type="entry name" value="LTD"/>
    <property type="match status" value="2"/>
</dbReference>
<feature type="compositionally biased region" description="Polar residues" evidence="1">
    <location>
        <begin position="653"/>
        <end position="681"/>
    </location>
</feature>
<evidence type="ECO:0000259" key="2">
    <source>
        <dbReference type="PROSITE" id="PS51841"/>
    </source>
</evidence>
<dbReference type="SUPFAM" id="SSF74853">
    <property type="entry name" value="Lamin A/C globular tail domain"/>
    <property type="match status" value="1"/>
</dbReference>
<feature type="domain" description="LTD" evidence="2">
    <location>
        <begin position="495"/>
        <end position="627"/>
    </location>
</feature>
<evidence type="ECO:0000256" key="1">
    <source>
        <dbReference type="SAM" id="MobiDB-lite"/>
    </source>
</evidence>
<dbReference type="EMBL" id="FNVS01000016">
    <property type="protein sequence ID" value="SEG14175.1"/>
    <property type="molecule type" value="Genomic_DNA"/>
</dbReference>
<proteinExistence type="predicted"/>
<name>A0A8G2BY47_9BACT</name>
<dbReference type="Pfam" id="PF00932">
    <property type="entry name" value="LTD"/>
    <property type="match status" value="1"/>
</dbReference>
<keyword evidence="4" id="KW-1185">Reference proteome</keyword>
<comment type="caution">
    <text evidence="3">The sequence shown here is derived from an EMBL/GenBank/DDBJ whole genome shotgun (WGS) entry which is preliminary data.</text>
</comment>
<dbReference type="InterPro" id="IPR001322">
    <property type="entry name" value="Lamin_tail_dom"/>
</dbReference>